<name>A0ABQ6MTS7_9STRA</name>
<accession>A0ABQ6MTS7</accession>
<keyword evidence="4" id="KW-1185">Reference proteome</keyword>
<feature type="region of interest" description="Disordered" evidence="1">
    <location>
        <begin position="250"/>
        <end position="334"/>
    </location>
</feature>
<gene>
    <name evidence="3" type="ORF">TeGR_g10314</name>
</gene>
<protein>
    <submittedName>
        <fullName evidence="3">Uncharacterized protein</fullName>
    </submittedName>
</protein>
<comment type="caution">
    <text evidence="3">The sequence shown here is derived from an EMBL/GenBank/DDBJ whole genome shotgun (WGS) entry which is preliminary data.</text>
</comment>
<dbReference type="Proteomes" id="UP001165060">
    <property type="component" value="Unassembled WGS sequence"/>
</dbReference>
<keyword evidence="2" id="KW-0812">Transmembrane</keyword>
<keyword evidence="2" id="KW-0472">Membrane</keyword>
<feature type="compositionally biased region" description="Gly residues" evidence="1">
    <location>
        <begin position="293"/>
        <end position="313"/>
    </location>
</feature>
<sequence length="407" mass="43284">MVSLKDYDKFASPPESFTDASACSGVISLSTYVAAIAYLVYYVLAALNSTFPTSATTVVFPQKTDSSIVNLPPMTCVAESGCWYRPWNIVADEPSSPPEEGGEPSCFFLPQGEKIPEQHRRVVHDSDPIDSFTSLWKDVNFGWSYDVESVVKIGMSLKTDVVAGVTSLEEETRGSKPRYLLYKGKSLFNLVRTVGLGGDDDVVDTWTNTVTSEDGTPDDQQNICCFAPSVTHAITGAALTDDEYIMRRQSGSEVSSLCENDGAEGGRRRRRRMEEPAPEPDCAPNCEGANPVDGGGTEPVDGGGTEPVDGGGTEPVNPNPPNEGGGAPGTTETTVNEVKIRPFPSYTEITVINPVKPLELWGMFGGALAVIDVAAGLLAKLAPRRGEEDIVAGLGRGGGADFGDSKL</sequence>
<evidence type="ECO:0000256" key="1">
    <source>
        <dbReference type="SAM" id="MobiDB-lite"/>
    </source>
</evidence>
<proteinExistence type="predicted"/>
<evidence type="ECO:0000313" key="4">
    <source>
        <dbReference type="Proteomes" id="UP001165060"/>
    </source>
</evidence>
<evidence type="ECO:0000313" key="3">
    <source>
        <dbReference type="EMBL" id="GMI32238.1"/>
    </source>
</evidence>
<reference evidence="3 4" key="1">
    <citation type="journal article" date="2023" name="Commun. Biol.">
        <title>Genome analysis of Parmales, the sister group of diatoms, reveals the evolutionary specialization of diatoms from phago-mixotrophs to photoautotrophs.</title>
        <authorList>
            <person name="Ban H."/>
            <person name="Sato S."/>
            <person name="Yoshikawa S."/>
            <person name="Yamada K."/>
            <person name="Nakamura Y."/>
            <person name="Ichinomiya M."/>
            <person name="Sato N."/>
            <person name="Blanc-Mathieu R."/>
            <person name="Endo H."/>
            <person name="Kuwata A."/>
            <person name="Ogata H."/>
        </authorList>
    </citation>
    <scope>NUCLEOTIDE SEQUENCE [LARGE SCALE GENOMIC DNA]</scope>
</reference>
<keyword evidence="2" id="KW-1133">Transmembrane helix</keyword>
<dbReference type="EMBL" id="BRYB01003186">
    <property type="protein sequence ID" value="GMI32238.1"/>
    <property type="molecule type" value="Genomic_DNA"/>
</dbReference>
<evidence type="ECO:0000256" key="2">
    <source>
        <dbReference type="SAM" id="Phobius"/>
    </source>
</evidence>
<organism evidence="3 4">
    <name type="scientific">Tetraparma gracilis</name>
    <dbReference type="NCBI Taxonomy" id="2962635"/>
    <lineage>
        <taxon>Eukaryota</taxon>
        <taxon>Sar</taxon>
        <taxon>Stramenopiles</taxon>
        <taxon>Ochrophyta</taxon>
        <taxon>Bolidophyceae</taxon>
        <taxon>Parmales</taxon>
        <taxon>Triparmaceae</taxon>
        <taxon>Tetraparma</taxon>
    </lineage>
</organism>
<feature type="transmembrane region" description="Helical" evidence="2">
    <location>
        <begin position="21"/>
        <end position="44"/>
    </location>
</feature>